<accession>A0A9X3ES88</accession>
<name>A0A9X3ES88_9BACT</name>
<sequence>MSPETCPSGHSRPAIPAVLRTAALICWAALAGACGDRSGDPVRAAQAFTAAVQRGDMNAVYPLLERAATERLTAAAAQASDQVGGRRRIEPAEMLQIVDVDPNFELASAELVGDGDPSEAKDGELAQVRLLGSQQESHTLTLVREEGAWRVRIPLPPLTPTATTP</sequence>
<dbReference type="AlphaFoldDB" id="A0A9X3ES88"/>
<protein>
    <recommendedName>
        <fullName evidence="3">DUF4878 domain-containing protein</fullName>
    </recommendedName>
</protein>
<dbReference type="RefSeq" id="WP_267771567.1">
    <property type="nucleotide sequence ID" value="NZ_JAPNKE010000002.1"/>
</dbReference>
<dbReference type="EMBL" id="JAPNKE010000002">
    <property type="protein sequence ID" value="MCY1008911.1"/>
    <property type="molecule type" value="Genomic_DNA"/>
</dbReference>
<proteinExistence type="predicted"/>
<evidence type="ECO:0008006" key="3">
    <source>
        <dbReference type="Google" id="ProtNLM"/>
    </source>
</evidence>
<keyword evidence="2" id="KW-1185">Reference proteome</keyword>
<comment type="caution">
    <text evidence="1">The sequence shown here is derived from an EMBL/GenBank/DDBJ whole genome shotgun (WGS) entry which is preliminary data.</text>
</comment>
<reference evidence="1" key="1">
    <citation type="submission" date="2022-11" db="EMBL/GenBank/DDBJ databases">
        <title>Minimal conservation of predation-associated metabolite biosynthetic gene clusters underscores biosynthetic potential of Myxococcota including descriptions for ten novel species: Archangium lansinium sp. nov., Myxococcus landrumus sp. nov., Nannocystis bai.</title>
        <authorList>
            <person name="Ahearne A."/>
            <person name="Stevens C."/>
            <person name="Phillips K."/>
        </authorList>
    </citation>
    <scope>NUCLEOTIDE SEQUENCE</scope>
    <source>
        <strain evidence="1">Na p29</strain>
    </source>
</reference>
<evidence type="ECO:0000313" key="2">
    <source>
        <dbReference type="Proteomes" id="UP001150924"/>
    </source>
</evidence>
<gene>
    <name evidence="1" type="ORF">OV079_25810</name>
</gene>
<organism evidence="1 2">
    <name type="scientific">Nannocystis pusilla</name>
    <dbReference type="NCBI Taxonomy" id="889268"/>
    <lineage>
        <taxon>Bacteria</taxon>
        <taxon>Pseudomonadati</taxon>
        <taxon>Myxococcota</taxon>
        <taxon>Polyangia</taxon>
        <taxon>Nannocystales</taxon>
        <taxon>Nannocystaceae</taxon>
        <taxon>Nannocystis</taxon>
    </lineage>
</organism>
<dbReference type="Proteomes" id="UP001150924">
    <property type="component" value="Unassembled WGS sequence"/>
</dbReference>
<evidence type="ECO:0000313" key="1">
    <source>
        <dbReference type="EMBL" id="MCY1008911.1"/>
    </source>
</evidence>